<dbReference type="GeneID" id="66684821"/>
<dbReference type="EMBL" id="LZTJ01000012">
    <property type="protein sequence ID" value="OBP76854.1"/>
    <property type="molecule type" value="Genomic_DNA"/>
</dbReference>
<gene>
    <name evidence="1" type="ORF">BAE39_12295</name>
</gene>
<dbReference type="AlphaFoldDB" id="A0A1A5I8Q9"/>
<evidence type="ECO:0008006" key="3">
    <source>
        <dbReference type="Google" id="ProtNLM"/>
    </source>
</evidence>
<evidence type="ECO:0000313" key="2">
    <source>
        <dbReference type="Proteomes" id="UP000093748"/>
    </source>
</evidence>
<dbReference type="OrthoDB" id="7858762at2"/>
<dbReference type="Gene3D" id="3.30.2000.20">
    <property type="match status" value="1"/>
</dbReference>
<proteinExistence type="predicted"/>
<dbReference type="RefSeq" id="WP_032929664.1">
    <property type="nucleotide sequence ID" value="NZ_LZTH01000045.1"/>
</dbReference>
<accession>A0A1A5I8Q9</accession>
<protein>
    <recommendedName>
        <fullName evidence="3">DUF3168 domain-containing protein</fullName>
    </recommendedName>
</protein>
<comment type="caution">
    <text evidence="1">The sequence shown here is derived from an EMBL/GenBank/DDBJ whole genome shotgun (WGS) entry which is preliminary data.</text>
</comment>
<dbReference type="InterPro" id="IPR025395">
    <property type="entry name" value="Phage_tail_terminator-like"/>
</dbReference>
<evidence type="ECO:0000313" key="1">
    <source>
        <dbReference type="EMBL" id="OBP76854.1"/>
    </source>
</evidence>
<name>A0A1A5I8Q9_RHILI</name>
<dbReference type="Proteomes" id="UP000093748">
    <property type="component" value="Unassembled WGS sequence"/>
</dbReference>
<sequence>MPSIETQIWLALKGRVQALVLSPTLPIAWPNETYIPSPTQNYLRVTHVPNVNRRLFIGSTEPHQRIGLLQVDVFAKKNQDASVAAEIAGQVAAWFPTDLRLTYGTVAVRITKAPDVAQAIADDTHWLVPTSVEYECFA</sequence>
<reference evidence="2" key="1">
    <citation type="submission" date="2016-06" db="EMBL/GenBank/DDBJ databases">
        <title>NZP2037 Pacbio-Illumina hybrid assembly.</title>
        <authorList>
            <person name="Ramsay J.P."/>
        </authorList>
    </citation>
    <scope>NUCLEOTIDE SEQUENCE [LARGE SCALE GENOMIC DNA]</scope>
    <source>
        <strain evidence="2">R7ANS::ICEMlSym2042</strain>
    </source>
</reference>
<organism evidence="1 2">
    <name type="scientific">Rhizobium loti</name>
    <name type="common">Mesorhizobium loti</name>
    <dbReference type="NCBI Taxonomy" id="381"/>
    <lineage>
        <taxon>Bacteria</taxon>
        <taxon>Pseudomonadati</taxon>
        <taxon>Pseudomonadota</taxon>
        <taxon>Alphaproteobacteria</taxon>
        <taxon>Hyphomicrobiales</taxon>
        <taxon>Phyllobacteriaceae</taxon>
        <taxon>Mesorhizobium</taxon>
    </lineage>
</organism>
<dbReference type="Pfam" id="PF13554">
    <property type="entry name" value="Phage_tail_terminator_5"/>
    <property type="match status" value="1"/>
</dbReference>